<dbReference type="Proteomes" id="UP000821866">
    <property type="component" value="Chromosome 8"/>
</dbReference>
<reference evidence="1" key="1">
    <citation type="journal article" date="2020" name="Cell">
        <title>Large-Scale Comparative Analyses of Tick Genomes Elucidate Their Genetic Diversity and Vector Capacities.</title>
        <authorList>
            <consortium name="Tick Genome and Microbiome Consortium (TIGMIC)"/>
            <person name="Jia N."/>
            <person name="Wang J."/>
            <person name="Shi W."/>
            <person name="Du L."/>
            <person name="Sun Y."/>
            <person name="Zhan W."/>
            <person name="Jiang J.F."/>
            <person name="Wang Q."/>
            <person name="Zhang B."/>
            <person name="Ji P."/>
            <person name="Bell-Sakyi L."/>
            <person name="Cui X.M."/>
            <person name="Yuan T.T."/>
            <person name="Jiang B.G."/>
            <person name="Yang W.F."/>
            <person name="Lam T.T."/>
            <person name="Chang Q.C."/>
            <person name="Ding S.J."/>
            <person name="Wang X.J."/>
            <person name="Zhu J.G."/>
            <person name="Ruan X.D."/>
            <person name="Zhao L."/>
            <person name="Wei J.T."/>
            <person name="Ye R.Z."/>
            <person name="Que T.C."/>
            <person name="Du C.H."/>
            <person name="Zhou Y.H."/>
            <person name="Cheng J.X."/>
            <person name="Dai P.F."/>
            <person name="Guo W.B."/>
            <person name="Han X.H."/>
            <person name="Huang E.J."/>
            <person name="Li L.F."/>
            <person name="Wei W."/>
            <person name="Gao Y.C."/>
            <person name="Liu J.Z."/>
            <person name="Shao H.Z."/>
            <person name="Wang X."/>
            <person name="Wang C.C."/>
            <person name="Yang T.C."/>
            <person name="Huo Q.B."/>
            <person name="Li W."/>
            <person name="Chen H.Y."/>
            <person name="Chen S.E."/>
            <person name="Zhou L.G."/>
            <person name="Ni X.B."/>
            <person name="Tian J.H."/>
            <person name="Sheng Y."/>
            <person name="Liu T."/>
            <person name="Pan Y.S."/>
            <person name="Xia L.Y."/>
            <person name="Li J."/>
            <person name="Zhao F."/>
            <person name="Cao W.C."/>
        </authorList>
    </citation>
    <scope>NUCLEOTIDE SEQUENCE</scope>
    <source>
        <strain evidence="1">Rmic-2018</strain>
    </source>
</reference>
<name>A0A9J6DAT9_RHIMP</name>
<dbReference type="EMBL" id="JABSTU010000010">
    <property type="protein sequence ID" value="KAH8019268.1"/>
    <property type="molecule type" value="Genomic_DNA"/>
</dbReference>
<dbReference type="AlphaFoldDB" id="A0A9J6DAT9"/>
<evidence type="ECO:0000313" key="2">
    <source>
        <dbReference type="Proteomes" id="UP000821866"/>
    </source>
</evidence>
<accession>A0A9J6DAT9</accession>
<sequence length="178" mass="19867">MPGRPPLQQVVVPRRSSTPLRHTKSTVSFIKQSGTGATPKAAVTPNHNVTPGVSVDTVGFQKIEPCEHGQVLHEDLTSRRLIFELLLVLHVVAVREDTGTIFYLKKCFSDRAHFHPTRCHHALHLRLAMDPCHRLTLFVIVFSRLWSLCWCSPGNSIMAASTGYRFARVSHKQVVLAG</sequence>
<reference evidence="1" key="2">
    <citation type="submission" date="2021-09" db="EMBL/GenBank/DDBJ databases">
        <authorList>
            <person name="Jia N."/>
            <person name="Wang J."/>
            <person name="Shi W."/>
            <person name="Du L."/>
            <person name="Sun Y."/>
            <person name="Zhan W."/>
            <person name="Jiang J."/>
            <person name="Wang Q."/>
            <person name="Zhang B."/>
            <person name="Ji P."/>
            <person name="Sakyi L.B."/>
            <person name="Cui X."/>
            <person name="Yuan T."/>
            <person name="Jiang B."/>
            <person name="Yang W."/>
            <person name="Lam T.T.-Y."/>
            <person name="Chang Q."/>
            <person name="Ding S."/>
            <person name="Wang X."/>
            <person name="Zhu J."/>
            <person name="Ruan X."/>
            <person name="Zhao L."/>
            <person name="Wei J."/>
            <person name="Que T."/>
            <person name="Du C."/>
            <person name="Cheng J."/>
            <person name="Dai P."/>
            <person name="Han X."/>
            <person name="Huang E."/>
            <person name="Gao Y."/>
            <person name="Liu J."/>
            <person name="Shao H."/>
            <person name="Ye R."/>
            <person name="Li L."/>
            <person name="Wei W."/>
            <person name="Wang X."/>
            <person name="Wang C."/>
            <person name="Huo Q."/>
            <person name="Li W."/>
            <person name="Guo W."/>
            <person name="Chen H."/>
            <person name="Chen S."/>
            <person name="Zhou L."/>
            <person name="Zhou L."/>
            <person name="Ni X."/>
            <person name="Tian J."/>
            <person name="Zhou Y."/>
            <person name="Sheng Y."/>
            <person name="Liu T."/>
            <person name="Pan Y."/>
            <person name="Xia L."/>
            <person name="Li J."/>
            <person name="Zhao F."/>
            <person name="Cao W."/>
        </authorList>
    </citation>
    <scope>NUCLEOTIDE SEQUENCE</scope>
    <source>
        <strain evidence="1">Rmic-2018</strain>
        <tissue evidence="1">Larvae</tissue>
    </source>
</reference>
<evidence type="ECO:0000313" key="1">
    <source>
        <dbReference type="EMBL" id="KAH8019268.1"/>
    </source>
</evidence>
<keyword evidence="2" id="KW-1185">Reference proteome</keyword>
<gene>
    <name evidence="1" type="ORF">HPB51_018663</name>
</gene>
<comment type="caution">
    <text evidence="1">The sequence shown here is derived from an EMBL/GenBank/DDBJ whole genome shotgun (WGS) entry which is preliminary data.</text>
</comment>
<protein>
    <submittedName>
        <fullName evidence="1">Uncharacterized protein</fullName>
    </submittedName>
</protein>
<organism evidence="1 2">
    <name type="scientific">Rhipicephalus microplus</name>
    <name type="common">Cattle tick</name>
    <name type="synonym">Boophilus microplus</name>
    <dbReference type="NCBI Taxonomy" id="6941"/>
    <lineage>
        <taxon>Eukaryota</taxon>
        <taxon>Metazoa</taxon>
        <taxon>Ecdysozoa</taxon>
        <taxon>Arthropoda</taxon>
        <taxon>Chelicerata</taxon>
        <taxon>Arachnida</taxon>
        <taxon>Acari</taxon>
        <taxon>Parasitiformes</taxon>
        <taxon>Ixodida</taxon>
        <taxon>Ixodoidea</taxon>
        <taxon>Ixodidae</taxon>
        <taxon>Rhipicephalinae</taxon>
        <taxon>Rhipicephalus</taxon>
        <taxon>Boophilus</taxon>
    </lineage>
</organism>
<proteinExistence type="predicted"/>